<keyword evidence="1" id="KW-0812">Transmembrane</keyword>
<name>A0A1M6D1R9_9FIRM</name>
<keyword evidence="1" id="KW-1133">Transmembrane helix</keyword>
<feature type="transmembrane region" description="Helical" evidence="1">
    <location>
        <begin position="280"/>
        <end position="304"/>
    </location>
</feature>
<feature type="domain" description="Sensor histidine kinase NatK-like C-terminal" evidence="2">
    <location>
        <begin position="539"/>
        <end position="639"/>
    </location>
</feature>
<organism evidence="3 4">
    <name type="scientific">Lutispora thermophila DSM 19022</name>
    <dbReference type="NCBI Taxonomy" id="1122184"/>
    <lineage>
        <taxon>Bacteria</taxon>
        <taxon>Bacillati</taxon>
        <taxon>Bacillota</taxon>
        <taxon>Clostridia</taxon>
        <taxon>Lutisporales</taxon>
        <taxon>Lutisporaceae</taxon>
        <taxon>Lutispora</taxon>
    </lineage>
</organism>
<evidence type="ECO:0000256" key="1">
    <source>
        <dbReference type="SAM" id="Phobius"/>
    </source>
</evidence>
<evidence type="ECO:0000313" key="3">
    <source>
        <dbReference type="EMBL" id="SHI66938.1"/>
    </source>
</evidence>
<evidence type="ECO:0000259" key="2">
    <source>
        <dbReference type="Pfam" id="PF14501"/>
    </source>
</evidence>
<keyword evidence="1" id="KW-0472">Membrane</keyword>
<dbReference type="PANTHER" id="PTHR40448:SF1">
    <property type="entry name" value="TWO-COMPONENT SENSOR HISTIDINE KINASE"/>
    <property type="match status" value="1"/>
</dbReference>
<dbReference type="EMBL" id="FQZS01000006">
    <property type="protein sequence ID" value="SHI66938.1"/>
    <property type="molecule type" value="Genomic_DNA"/>
</dbReference>
<reference evidence="3 4" key="1">
    <citation type="submission" date="2016-11" db="EMBL/GenBank/DDBJ databases">
        <authorList>
            <person name="Jaros S."/>
            <person name="Januszkiewicz K."/>
            <person name="Wedrychowicz H."/>
        </authorList>
    </citation>
    <scope>NUCLEOTIDE SEQUENCE [LARGE SCALE GENOMIC DNA]</scope>
    <source>
        <strain evidence="3 4">DSM 19022</strain>
    </source>
</reference>
<dbReference type="STRING" id="1122184.SAMN02745176_00960"/>
<feature type="transmembrane region" description="Helical" evidence="1">
    <location>
        <begin position="311"/>
        <end position="330"/>
    </location>
</feature>
<dbReference type="GO" id="GO:0042802">
    <property type="term" value="F:identical protein binding"/>
    <property type="evidence" value="ECO:0007669"/>
    <property type="project" value="TreeGrafter"/>
</dbReference>
<feature type="transmembrane region" description="Helical" evidence="1">
    <location>
        <begin position="392"/>
        <end position="414"/>
    </location>
</feature>
<protein>
    <submittedName>
        <fullName evidence="3">GHKL domain-containing protein</fullName>
    </submittedName>
</protein>
<dbReference type="AlphaFoldDB" id="A0A1M6D1R9"/>
<feature type="transmembrane region" description="Helical" evidence="1">
    <location>
        <begin position="239"/>
        <end position="260"/>
    </location>
</feature>
<dbReference type="PANTHER" id="PTHR40448">
    <property type="entry name" value="TWO-COMPONENT SENSOR HISTIDINE KINASE"/>
    <property type="match status" value="1"/>
</dbReference>
<keyword evidence="4" id="KW-1185">Reference proteome</keyword>
<proteinExistence type="predicted"/>
<dbReference type="InterPro" id="IPR036890">
    <property type="entry name" value="HATPase_C_sf"/>
</dbReference>
<feature type="transmembrane region" description="Helical" evidence="1">
    <location>
        <begin position="212"/>
        <end position="232"/>
    </location>
</feature>
<feature type="transmembrane region" description="Helical" evidence="1">
    <location>
        <begin position="336"/>
        <end position="354"/>
    </location>
</feature>
<dbReference type="Pfam" id="PF14501">
    <property type="entry name" value="HATPase_c_5"/>
    <property type="match status" value="1"/>
</dbReference>
<dbReference type="Proteomes" id="UP000184442">
    <property type="component" value="Unassembled WGS sequence"/>
</dbReference>
<sequence>MKESKYIKANLILGLVFVILLTHIPVVYTVFYHFFTDAPEAIDGSIDLKKLSPDRAIILDGNWEFFWNRLIVTDLQQEYKQDFFIRVPDYWSKYRIDGEWLPAEGFGSYRLTLKGLEYPKPITVYLPDFGCAYRVFIDGIMTAESGTVSKDVEEINTVPKAKIYPVTLSPGEDHELVIEVASTRFSGLYMAPVLKDHDQTIKENSDRTNIRFILFGTVLFSFFVLIVIYMLFSRKGVYSAWLPAIAFLVLMRLMLTTEFYSFWQKKIFFNLSYEATNDLMFLATFLLKLLMIFLVQEQFGVAFLRKEKYGFLLYYTIIYLVYYFTPYGIYNRYLTILLPVSAFAIEFHCFFKVYYGRHNLKKHGILVYWGTILAISGLIIDCYYINGNIYFNMSLALIISLSVYMIILCLVYAFRIGSIYNDYVVSSFQLMQAKSQIAIQKEYYNALSEQMNEIRQIKYDIRHFIGVIKMLSEDGRYDELKRFLHEYDEITETEPLPVFCDNAVANSILGYYSLMAKKGHIQFNCNCSIPKRLPISDSDLCIVLGNAVENAMEACNKIDSQQERFVSIEARAINDQFLIKIENSYNGFINIQDGSCITTKSEKSHGFGMKNIRRIVESNGGFMKTEHNGRIFTLMVAFPNILDNGGEAVLELI</sequence>
<dbReference type="OrthoDB" id="9156435at2"/>
<dbReference type="Gene3D" id="3.30.565.10">
    <property type="entry name" value="Histidine kinase-like ATPase, C-terminal domain"/>
    <property type="match status" value="1"/>
</dbReference>
<feature type="transmembrane region" description="Helical" evidence="1">
    <location>
        <begin position="12"/>
        <end position="35"/>
    </location>
</feature>
<dbReference type="SUPFAM" id="SSF55874">
    <property type="entry name" value="ATPase domain of HSP90 chaperone/DNA topoisomerase II/histidine kinase"/>
    <property type="match status" value="1"/>
</dbReference>
<evidence type="ECO:0000313" key="4">
    <source>
        <dbReference type="Proteomes" id="UP000184442"/>
    </source>
</evidence>
<dbReference type="RefSeq" id="WP_073025102.1">
    <property type="nucleotide sequence ID" value="NZ_FQZS01000006.1"/>
</dbReference>
<gene>
    <name evidence="3" type="ORF">SAMN02745176_00960</name>
</gene>
<dbReference type="CDD" id="cd16935">
    <property type="entry name" value="HATPase_AgrC-ComD-like"/>
    <property type="match status" value="1"/>
</dbReference>
<accession>A0A1M6D1R9</accession>
<dbReference type="InterPro" id="IPR032834">
    <property type="entry name" value="NatK-like_C"/>
</dbReference>
<feature type="transmembrane region" description="Helical" evidence="1">
    <location>
        <begin position="366"/>
        <end position="386"/>
    </location>
</feature>